<evidence type="ECO:0000313" key="4">
    <source>
        <dbReference type="Proteomes" id="UP000027195"/>
    </source>
</evidence>
<dbReference type="EMBL" id="KL198022">
    <property type="protein sequence ID" value="KDQ17865.1"/>
    <property type="molecule type" value="Genomic_DNA"/>
</dbReference>
<protein>
    <recommendedName>
        <fullName evidence="2">BTB domain-containing protein</fullName>
    </recommendedName>
</protein>
<dbReference type="Proteomes" id="UP000027195">
    <property type="component" value="Unassembled WGS sequence"/>
</dbReference>
<dbReference type="OrthoDB" id="3157337at2759"/>
<feature type="region of interest" description="Disordered" evidence="1">
    <location>
        <begin position="1"/>
        <end position="33"/>
    </location>
</feature>
<dbReference type="AlphaFoldDB" id="A0A067MT56"/>
<proteinExistence type="predicted"/>
<evidence type="ECO:0000256" key="1">
    <source>
        <dbReference type="SAM" id="MobiDB-lite"/>
    </source>
</evidence>
<feature type="domain" description="BTB" evidence="2">
    <location>
        <begin position="47"/>
        <end position="115"/>
    </location>
</feature>
<dbReference type="SUPFAM" id="SSF54695">
    <property type="entry name" value="POZ domain"/>
    <property type="match status" value="1"/>
</dbReference>
<evidence type="ECO:0000259" key="2">
    <source>
        <dbReference type="PROSITE" id="PS50097"/>
    </source>
</evidence>
<dbReference type="InterPro" id="IPR011333">
    <property type="entry name" value="SKP1/BTB/POZ_sf"/>
</dbReference>
<organism evidence="3 4">
    <name type="scientific">Botryobasidium botryosum (strain FD-172 SS1)</name>
    <dbReference type="NCBI Taxonomy" id="930990"/>
    <lineage>
        <taxon>Eukaryota</taxon>
        <taxon>Fungi</taxon>
        <taxon>Dikarya</taxon>
        <taxon>Basidiomycota</taxon>
        <taxon>Agaricomycotina</taxon>
        <taxon>Agaricomycetes</taxon>
        <taxon>Cantharellales</taxon>
        <taxon>Botryobasidiaceae</taxon>
        <taxon>Botryobasidium</taxon>
    </lineage>
</organism>
<evidence type="ECO:0000313" key="3">
    <source>
        <dbReference type="EMBL" id="KDQ17865.1"/>
    </source>
</evidence>
<dbReference type="HOGENOM" id="CLU_821338_0_0_1"/>
<gene>
    <name evidence="3" type="ORF">BOTBODRAFT_171575</name>
</gene>
<dbReference type="STRING" id="930990.A0A067MT56"/>
<name>A0A067MT56_BOTB1</name>
<dbReference type="PROSITE" id="PS50097">
    <property type="entry name" value="BTB"/>
    <property type="match status" value="1"/>
</dbReference>
<dbReference type="InParanoid" id="A0A067MT56"/>
<dbReference type="Gene3D" id="3.30.710.10">
    <property type="entry name" value="Potassium Channel Kv1.1, Chain A"/>
    <property type="match status" value="1"/>
</dbReference>
<dbReference type="InterPro" id="IPR000210">
    <property type="entry name" value="BTB/POZ_dom"/>
</dbReference>
<sequence length="350" mass="39064">MSSDSTATTDIAGPEPPKKKVKHASVEPSSGPITVRTRDHKYYFEDGNIILLVEDTLFNVHRSLLAQDSSIFGSTFSLPVSQTTSSDLEGSSDDSPFLLPGESAENFRLLLMALYGLPGDILKLFSLDGKFNELVEIALISNKYAFKDIETAAVNLLTGKLQVAKYPLDFDFLPLLHYAAISNKTVLREETLKVVRGLILKGTIDFIHVICFTEGRSDKFWRSLRGLAIYYYVVKGPTRWSRDSYRDRLPKPTGILLHISYSTLVDMRESGISWDHTCGDTARCVPGWLNWLQTFGRGHVGPAAFVSWVRYTFAGQAPSKPCWAAAKSRYEAQASALEAGSLEFFEKLQW</sequence>
<keyword evidence="4" id="KW-1185">Reference proteome</keyword>
<reference evidence="4" key="1">
    <citation type="journal article" date="2014" name="Proc. Natl. Acad. Sci. U.S.A.">
        <title>Extensive sampling of basidiomycete genomes demonstrates inadequacy of the white-rot/brown-rot paradigm for wood decay fungi.</title>
        <authorList>
            <person name="Riley R."/>
            <person name="Salamov A.A."/>
            <person name="Brown D.W."/>
            <person name="Nagy L.G."/>
            <person name="Floudas D."/>
            <person name="Held B.W."/>
            <person name="Levasseur A."/>
            <person name="Lombard V."/>
            <person name="Morin E."/>
            <person name="Otillar R."/>
            <person name="Lindquist E.A."/>
            <person name="Sun H."/>
            <person name="LaButti K.M."/>
            <person name="Schmutz J."/>
            <person name="Jabbour D."/>
            <person name="Luo H."/>
            <person name="Baker S.E."/>
            <person name="Pisabarro A.G."/>
            <person name="Walton J.D."/>
            <person name="Blanchette R.A."/>
            <person name="Henrissat B."/>
            <person name="Martin F."/>
            <person name="Cullen D."/>
            <person name="Hibbett D.S."/>
            <person name="Grigoriev I.V."/>
        </authorList>
    </citation>
    <scope>NUCLEOTIDE SEQUENCE [LARGE SCALE GENOMIC DNA]</scope>
    <source>
        <strain evidence="4">FD-172 SS1</strain>
    </source>
</reference>
<accession>A0A067MT56</accession>